<evidence type="ECO:0000313" key="3">
    <source>
        <dbReference type="Proteomes" id="UP000277007"/>
    </source>
</evidence>
<proteinExistence type="predicted"/>
<keyword evidence="3" id="KW-1185">Reference proteome</keyword>
<reference evidence="2 3" key="1">
    <citation type="submission" date="2018-12" db="EMBL/GenBank/DDBJ databases">
        <authorList>
            <person name="Yang Y."/>
        </authorList>
    </citation>
    <scope>NUCLEOTIDE SEQUENCE [LARGE SCALE GENOMIC DNA]</scope>
    <source>
        <strain evidence="2 3">L-25-5w-1</strain>
    </source>
</reference>
<keyword evidence="1" id="KW-0812">Transmembrane</keyword>
<protein>
    <submittedName>
        <fullName evidence="2">Nitrate reductase</fullName>
    </submittedName>
</protein>
<organism evidence="2 3">
    <name type="scientific">Azospirillum griseum</name>
    <dbReference type="NCBI Taxonomy" id="2496639"/>
    <lineage>
        <taxon>Bacteria</taxon>
        <taxon>Pseudomonadati</taxon>
        <taxon>Pseudomonadota</taxon>
        <taxon>Alphaproteobacteria</taxon>
        <taxon>Rhodospirillales</taxon>
        <taxon>Azospirillaceae</taxon>
        <taxon>Azospirillum</taxon>
    </lineage>
</organism>
<dbReference type="RefSeq" id="WP_126618206.1">
    <property type="nucleotide sequence ID" value="NZ_JBHUCY010000056.1"/>
</dbReference>
<dbReference type="InterPro" id="IPR010649">
    <property type="entry name" value="NapE_TorE"/>
</dbReference>
<name>A0A3S0K2T4_9PROT</name>
<sequence>MTPSASSTPPAAHSATTTSRRAETLMFLALTVLVWPLIAVGSVGAYGFSIWFYQILTH</sequence>
<feature type="transmembrane region" description="Helical" evidence="1">
    <location>
        <begin position="25"/>
        <end position="53"/>
    </location>
</feature>
<gene>
    <name evidence="2" type="ORF">EJ903_18510</name>
</gene>
<dbReference type="EMBL" id="RXMA01000020">
    <property type="protein sequence ID" value="RTR17210.1"/>
    <property type="molecule type" value="Genomic_DNA"/>
</dbReference>
<accession>A0A3S0K2T4</accession>
<dbReference type="Proteomes" id="UP000277007">
    <property type="component" value="Unassembled WGS sequence"/>
</dbReference>
<evidence type="ECO:0000313" key="2">
    <source>
        <dbReference type="EMBL" id="RTR17210.1"/>
    </source>
</evidence>
<keyword evidence="1" id="KW-0472">Membrane</keyword>
<comment type="caution">
    <text evidence="2">The sequence shown here is derived from an EMBL/GenBank/DDBJ whole genome shotgun (WGS) entry which is preliminary data.</text>
</comment>
<evidence type="ECO:0000256" key="1">
    <source>
        <dbReference type="SAM" id="Phobius"/>
    </source>
</evidence>
<dbReference type="OrthoDB" id="7596241at2"/>
<keyword evidence="1" id="KW-1133">Transmembrane helix</keyword>
<dbReference type="AlphaFoldDB" id="A0A3S0K2T4"/>
<dbReference type="Pfam" id="PF06796">
    <property type="entry name" value="NapE"/>
    <property type="match status" value="1"/>
</dbReference>